<dbReference type="EMBL" id="SSMQ01000040">
    <property type="protein sequence ID" value="TKD01348.1"/>
    <property type="molecule type" value="Genomic_DNA"/>
</dbReference>
<dbReference type="InterPro" id="IPR011989">
    <property type="entry name" value="ARM-like"/>
</dbReference>
<dbReference type="InterPro" id="IPR016024">
    <property type="entry name" value="ARM-type_fold"/>
</dbReference>
<protein>
    <recommendedName>
        <fullName evidence="3">HEAT repeat domain-containing protein</fullName>
    </recommendedName>
</protein>
<dbReference type="OrthoDB" id="115545at2"/>
<sequence length="324" mass="34934">MAARKNTFDDKLARIRELARAEPPTAATPDLARFLSDPNPFLVGEAAKVAADLELRALAPDLVAAFDRLLGMPAMSDRGCHAKQKVLEALITLEADVWDTYRKGLRYVQIEVTVGPPVDTAGLVRGLSAHALVRTNFPRAALEVTPLLFDETPEARVAAAEALRDTCEVVCAAVLHTRVLVGDPEPDVLGACYRGMLALEPRQYLPVVAAALEAGVETAALALGESRLPEALLVLKDALAHANAEMEKTVLLGVALLRTDDALTYLLELLAEAPESRAIHVIQALSLHRHDTRLTSRVGEIVSARKSRKLARVFAERFGPNEGG</sequence>
<keyword evidence="2" id="KW-1185">Reference proteome</keyword>
<accession>A0A4U1J2J5</accession>
<evidence type="ECO:0000313" key="2">
    <source>
        <dbReference type="Proteomes" id="UP000309215"/>
    </source>
</evidence>
<dbReference type="SUPFAM" id="SSF48371">
    <property type="entry name" value="ARM repeat"/>
    <property type="match status" value="1"/>
</dbReference>
<evidence type="ECO:0000313" key="1">
    <source>
        <dbReference type="EMBL" id="TKD01348.1"/>
    </source>
</evidence>
<dbReference type="Gene3D" id="1.25.10.10">
    <property type="entry name" value="Leucine-rich Repeat Variant"/>
    <property type="match status" value="1"/>
</dbReference>
<proteinExistence type="predicted"/>
<organism evidence="1 2">
    <name type="scientific">Polyangium fumosum</name>
    <dbReference type="NCBI Taxonomy" id="889272"/>
    <lineage>
        <taxon>Bacteria</taxon>
        <taxon>Pseudomonadati</taxon>
        <taxon>Myxococcota</taxon>
        <taxon>Polyangia</taxon>
        <taxon>Polyangiales</taxon>
        <taxon>Polyangiaceae</taxon>
        <taxon>Polyangium</taxon>
    </lineage>
</organism>
<gene>
    <name evidence="1" type="ORF">E8A74_31370</name>
</gene>
<dbReference type="AlphaFoldDB" id="A0A4U1J2J5"/>
<reference evidence="1 2" key="1">
    <citation type="submission" date="2019-04" db="EMBL/GenBank/DDBJ databases">
        <authorList>
            <person name="Li Y."/>
            <person name="Wang J."/>
        </authorList>
    </citation>
    <scope>NUCLEOTIDE SEQUENCE [LARGE SCALE GENOMIC DNA]</scope>
    <source>
        <strain evidence="1 2">DSM 14668</strain>
    </source>
</reference>
<name>A0A4U1J2J5_9BACT</name>
<evidence type="ECO:0008006" key="3">
    <source>
        <dbReference type="Google" id="ProtNLM"/>
    </source>
</evidence>
<dbReference type="RefSeq" id="WP_136932794.1">
    <property type="nucleotide sequence ID" value="NZ_SSMQ01000040.1"/>
</dbReference>
<dbReference type="Proteomes" id="UP000309215">
    <property type="component" value="Unassembled WGS sequence"/>
</dbReference>
<comment type="caution">
    <text evidence="1">The sequence shown here is derived from an EMBL/GenBank/DDBJ whole genome shotgun (WGS) entry which is preliminary data.</text>
</comment>